<dbReference type="Pfam" id="PF02518">
    <property type="entry name" value="HATPase_c"/>
    <property type="match status" value="1"/>
</dbReference>
<dbReference type="Gene3D" id="2.130.10.10">
    <property type="entry name" value="YVTN repeat-like/Quinoprotein amine dehydrogenase"/>
    <property type="match status" value="2"/>
</dbReference>
<accession>A0ABV7GIY5</accession>
<keyword evidence="7" id="KW-0067">ATP-binding</keyword>
<dbReference type="InterPro" id="IPR036890">
    <property type="entry name" value="HATPase_C_sf"/>
</dbReference>
<feature type="coiled-coil region" evidence="9">
    <location>
        <begin position="804"/>
        <end position="845"/>
    </location>
</feature>
<dbReference type="PANTHER" id="PTHR24421">
    <property type="entry name" value="NITRATE/NITRITE SENSOR PROTEIN NARX-RELATED"/>
    <property type="match status" value="1"/>
</dbReference>
<evidence type="ECO:0000256" key="5">
    <source>
        <dbReference type="ARBA" id="ARBA00022741"/>
    </source>
</evidence>
<keyword evidence="4" id="KW-0808">Transferase</keyword>
<proteinExistence type="predicted"/>
<dbReference type="Pfam" id="PF07494">
    <property type="entry name" value="Reg_prop"/>
    <property type="match status" value="2"/>
</dbReference>
<dbReference type="SUPFAM" id="SSF55874">
    <property type="entry name" value="ATPase domain of HSP90 chaperone/DNA topoisomerase II/histidine kinase"/>
    <property type="match status" value="1"/>
</dbReference>
<evidence type="ECO:0000256" key="4">
    <source>
        <dbReference type="ARBA" id="ARBA00022679"/>
    </source>
</evidence>
<dbReference type="EC" id="2.7.13.3" evidence="2"/>
<dbReference type="RefSeq" id="WP_248934090.1">
    <property type="nucleotide sequence ID" value="NZ_JAKILF010000001.1"/>
</dbReference>
<dbReference type="Gene3D" id="3.30.565.10">
    <property type="entry name" value="Histidine kinase-like ATPase, C-terminal domain"/>
    <property type="match status" value="1"/>
</dbReference>
<feature type="signal peptide" evidence="10">
    <location>
        <begin position="1"/>
        <end position="22"/>
    </location>
</feature>
<feature type="chain" id="PRO_5047145373" description="histidine kinase" evidence="10">
    <location>
        <begin position="23"/>
        <end position="1045"/>
    </location>
</feature>
<comment type="caution">
    <text evidence="12">The sequence shown here is derived from an EMBL/GenBank/DDBJ whole genome shotgun (WGS) entry which is preliminary data.</text>
</comment>
<dbReference type="Gene3D" id="2.60.40.10">
    <property type="entry name" value="Immunoglobulins"/>
    <property type="match status" value="1"/>
</dbReference>
<evidence type="ECO:0000256" key="10">
    <source>
        <dbReference type="SAM" id="SignalP"/>
    </source>
</evidence>
<dbReference type="EMBL" id="JBHRTD010000018">
    <property type="protein sequence ID" value="MFC3140165.1"/>
    <property type="molecule type" value="Genomic_DNA"/>
</dbReference>
<name>A0ABV7GIY5_9GAMM</name>
<reference evidence="13" key="1">
    <citation type="journal article" date="2019" name="Int. J. Syst. Evol. Microbiol.">
        <title>The Global Catalogue of Microorganisms (GCM) 10K type strain sequencing project: providing services to taxonomists for standard genome sequencing and annotation.</title>
        <authorList>
            <consortium name="The Broad Institute Genomics Platform"/>
            <consortium name="The Broad Institute Genome Sequencing Center for Infectious Disease"/>
            <person name="Wu L."/>
            <person name="Ma J."/>
        </authorList>
    </citation>
    <scope>NUCLEOTIDE SEQUENCE [LARGE SCALE GENOMIC DNA]</scope>
    <source>
        <strain evidence="13">KCTC 52277</strain>
    </source>
</reference>
<dbReference type="InterPro" id="IPR015943">
    <property type="entry name" value="WD40/YVTN_repeat-like_dom_sf"/>
</dbReference>
<dbReference type="Gene3D" id="1.20.5.1930">
    <property type="match status" value="1"/>
</dbReference>
<dbReference type="SMART" id="SM00387">
    <property type="entry name" value="HATPase_c"/>
    <property type="match status" value="1"/>
</dbReference>
<organism evidence="12 13">
    <name type="scientific">Shewanella submarina</name>
    <dbReference type="NCBI Taxonomy" id="2016376"/>
    <lineage>
        <taxon>Bacteria</taxon>
        <taxon>Pseudomonadati</taxon>
        <taxon>Pseudomonadota</taxon>
        <taxon>Gammaproteobacteria</taxon>
        <taxon>Alteromonadales</taxon>
        <taxon>Shewanellaceae</taxon>
        <taxon>Shewanella</taxon>
    </lineage>
</organism>
<dbReference type="InterPro" id="IPR011110">
    <property type="entry name" value="Reg_prop"/>
</dbReference>
<comment type="catalytic activity">
    <reaction evidence="1">
        <text>ATP + protein L-histidine = ADP + protein N-phospho-L-histidine.</text>
        <dbReference type="EC" id="2.7.13.3"/>
    </reaction>
</comment>
<evidence type="ECO:0000256" key="7">
    <source>
        <dbReference type="ARBA" id="ARBA00022840"/>
    </source>
</evidence>
<dbReference type="InterPro" id="IPR050482">
    <property type="entry name" value="Sensor_HK_TwoCompSys"/>
</dbReference>
<dbReference type="InterPro" id="IPR013783">
    <property type="entry name" value="Ig-like_fold"/>
</dbReference>
<dbReference type="InterPro" id="IPR005467">
    <property type="entry name" value="His_kinase_dom"/>
</dbReference>
<evidence type="ECO:0000256" key="6">
    <source>
        <dbReference type="ARBA" id="ARBA00022777"/>
    </source>
</evidence>
<dbReference type="CDD" id="cd16917">
    <property type="entry name" value="HATPase_UhpB-NarQ-NarX-like"/>
    <property type="match status" value="1"/>
</dbReference>
<dbReference type="PROSITE" id="PS50109">
    <property type="entry name" value="HIS_KIN"/>
    <property type="match status" value="1"/>
</dbReference>
<dbReference type="InterPro" id="IPR011047">
    <property type="entry name" value="Quinoprotein_ADH-like_sf"/>
</dbReference>
<keyword evidence="10" id="KW-0732">Signal</keyword>
<evidence type="ECO:0000256" key="1">
    <source>
        <dbReference type="ARBA" id="ARBA00000085"/>
    </source>
</evidence>
<evidence type="ECO:0000256" key="3">
    <source>
        <dbReference type="ARBA" id="ARBA00022553"/>
    </source>
</evidence>
<evidence type="ECO:0000256" key="2">
    <source>
        <dbReference type="ARBA" id="ARBA00012438"/>
    </source>
</evidence>
<dbReference type="SUPFAM" id="SSF63829">
    <property type="entry name" value="Calcium-dependent phosphotriesterase"/>
    <property type="match status" value="1"/>
</dbReference>
<keyword evidence="5" id="KW-0547">Nucleotide-binding</keyword>
<dbReference type="SUPFAM" id="SSF50998">
    <property type="entry name" value="Quinoprotein alcohol dehydrogenase-like"/>
    <property type="match status" value="1"/>
</dbReference>
<evidence type="ECO:0000259" key="11">
    <source>
        <dbReference type="PROSITE" id="PS50109"/>
    </source>
</evidence>
<dbReference type="Pfam" id="PF07730">
    <property type="entry name" value="HisKA_3"/>
    <property type="match status" value="1"/>
</dbReference>
<sequence>MFNIFNLLLLVVMLFISAAIYAAEQPLAQRIGLDAENISAMMFDHRGFLWLASQHGLFFYDGNQLYKFGPDINQPGSIAALDIRNLYQSSDNNIWVSTNSGGLSRFNPDDASFSTYRHKSHNANSLSNDSVYDVVDGPDGHLWIATQIGLNRLNRETGEVTRFFSSEADLASLPANYIYKLFVDSRQRLWVGTLGGGLVYWDEQSQNFIRVALPEGVKDVFSIIEQRSEFLWVGTRQGLVKIDLGSMLAHEVELTNVDGAKPIIIALKLYGDTLVVGTHSKGIHFYELKHGKPVHLHSPPEAAGETITSIQSNEQGQLFYSTWGSGIHLLSDFHGDTRKEALNSFWQALPDVTAVYADPEGDKVWIGSFSQGLYQMEMQSPDLHKVENLSSSRQINGIVSISATTDNQLLVGTSSGLWRLSPDGEVLAFIQYQASAANSIGKGFIRVLEPDNSGDIWIGTGGDGLYLYNPASDTFTAFKHNPENPLSLSGNYVTSVLVDNGYLWVGTRSNGLNLCRMANWECERLLVNNTGLSHYYISDIVKDAQGTIWVGTDGGGLHRVVFSDHGQTRPNLVVESGLHAMSIKSIILQPDGSVWFATANGLFSRSDGGAEFYKVRDAMLEDSGSFIQRAKAIANGYTILGTHKGAYFIGNQQPQQPVIPGSLRFTRITHDQQSHAIHAAAISDPFQLEVPWGGMLSLEFALLDFQPASRVYEYRISPAESWTALNNQHHLNFYGLEPGVHHIEVRGMVSGGKWSEPAQLTVSVIPPWWRNSWYQAILLLFIATLAVGYHKYRMAKWQRYTERLNLLKEEKLLAISKLEQNEEKLRAAFEGMRQLATKIQNAKEEERRSISRELHDQFGQSLTAAQISLQLYRRQYHHDTARIDECINSIQLMIKQVRAISFDLRPSLLDDVGLVAGINDQLRKMSASLPSPITFVVDDKFPEVSPGLTTTLFRVIQESVTNAIKHSSATQIKVLLGFSEGIVTADITDNGIGFDREAVKEKAAKGGHLGLLGMEERVLSYDGSLRISALPGRGVTVSVEFPYEE</sequence>
<protein>
    <recommendedName>
        <fullName evidence="2">histidine kinase</fullName>
        <ecNumber evidence="2">2.7.13.3</ecNumber>
    </recommendedName>
</protein>
<keyword evidence="13" id="KW-1185">Reference proteome</keyword>
<evidence type="ECO:0000256" key="9">
    <source>
        <dbReference type="SAM" id="Coils"/>
    </source>
</evidence>
<evidence type="ECO:0000313" key="12">
    <source>
        <dbReference type="EMBL" id="MFC3140165.1"/>
    </source>
</evidence>
<keyword evidence="6" id="KW-0418">Kinase</keyword>
<evidence type="ECO:0000256" key="8">
    <source>
        <dbReference type="ARBA" id="ARBA00023012"/>
    </source>
</evidence>
<keyword evidence="8" id="KW-0902">Two-component regulatory system</keyword>
<dbReference type="Proteomes" id="UP001595621">
    <property type="component" value="Unassembled WGS sequence"/>
</dbReference>
<keyword evidence="9" id="KW-0175">Coiled coil</keyword>
<dbReference type="InterPro" id="IPR003594">
    <property type="entry name" value="HATPase_dom"/>
</dbReference>
<gene>
    <name evidence="12" type="ORF">ACFOE0_18560</name>
</gene>
<keyword evidence="3" id="KW-0597">Phosphoprotein</keyword>
<feature type="domain" description="Histidine kinase" evidence="11">
    <location>
        <begin position="952"/>
        <end position="1045"/>
    </location>
</feature>
<dbReference type="InterPro" id="IPR011712">
    <property type="entry name" value="Sig_transdc_His_kin_sub3_dim/P"/>
</dbReference>
<evidence type="ECO:0000313" key="13">
    <source>
        <dbReference type="Proteomes" id="UP001595621"/>
    </source>
</evidence>
<dbReference type="PANTHER" id="PTHR24421:SF10">
    <property type="entry name" value="NITRATE_NITRITE SENSOR PROTEIN NARQ"/>
    <property type="match status" value="1"/>
</dbReference>